<accession>A0A4Y2BWD2</accession>
<dbReference type="PANTHER" id="PTHR45913:SF5">
    <property type="entry name" value="GENERAL TRANSCRIPTION FACTOR II-I REPEAT DOMAIN-CONTAINING PROTEIN 2A-LIKE PROTEIN"/>
    <property type="match status" value="1"/>
</dbReference>
<dbReference type="Proteomes" id="UP000499080">
    <property type="component" value="Unassembled WGS sequence"/>
</dbReference>
<dbReference type="EMBL" id="BGPR01000113">
    <property type="protein sequence ID" value="GBL95606.1"/>
    <property type="molecule type" value="Genomic_DNA"/>
</dbReference>
<evidence type="ECO:0008006" key="3">
    <source>
        <dbReference type="Google" id="ProtNLM"/>
    </source>
</evidence>
<proteinExistence type="predicted"/>
<gene>
    <name evidence="1" type="ORF">AVEN_24815_1</name>
</gene>
<protein>
    <recommendedName>
        <fullName evidence="3">DUF4371 domain-containing protein</fullName>
    </recommendedName>
</protein>
<evidence type="ECO:0000313" key="1">
    <source>
        <dbReference type="EMBL" id="GBL95606.1"/>
    </source>
</evidence>
<sequence length="103" mass="11251">MSSIITSQQTEYLKLVSASSIAFDESWDINETAQASLFARFISSTALERELLGLLPLKGQACGQYVAYAVTEYIDKDHFPLDKIVSVSTNAAKSMTGVSFVSF</sequence>
<organism evidence="1 2">
    <name type="scientific">Araneus ventricosus</name>
    <name type="common">Orbweaver spider</name>
    <name type="synonym">Epeira ventricosa</name>
    <dbReference type="NCBI Taxonomy" id="182803"/>
    <lineage>
        <taxon>Eukaryota</taxon>
        <taxon>Metazoa</taxon>
        <taxon>Ecdysozoa</taxon>
        <taxon>Arthropoda</taxon>
        <taxon>Chelicerata</taxon>
        <taxon>Arachnida</taxon>
        <taxon>Araneae</taxon>
        <taxon>Araneomorphae</taxon>
        <taxon>Entelegynae</taxon>
        <taxon>Araneoidea</taxon>
        <taxon>Araneidae</taxon>
        <taxon>Araneus</taxon>
    </lineage>
</organism>
<comment type="caution">
    <text evidence="1">The sequence shown here is derived from an EMBL/GenBank/DDBJ whole genome shotgun (WGS) entry which is preliminary data.</text>
</comment>
<dbReference type="OrthoDB" id="6423257at2759"/>
<dbReference type="PANTHER" id="PTHR45913">
    <property type="entry name" value="EPM2A-INTERACTING PROTEIN 1"/>
    <property type="match status" value="1"/>
</dbReference>
<name>A0A4Y2BWD2_ARAVE</name>
<keyword evidence="2" id="KW-1185">Reference proteome</keyword>
<reference evidence="1 2" key="1">
    <citation type="journal article" date="2019" name="Sci. Rep.">
        <title>Orb-weaving spider Araneus ventricosus genome elucidates the spidroin gene catalogue.</title>
        <authorList>
            <person name="Kono N."/>
            <person name="Nakamura H."/>
            <person name="Ohtoshi R."/>
            <person name="Moran D.A.P."/>
            <person name="Shinohara A."/>
            <person name="Yoshida Y."/>
            <person name="Fujiwara M."/>
            <person name="Mori M."/>
            <person name="Tomita M."/>
            <person name="Arakawa K."/>
        </authorList>
    </citation>
    <scope>NUCLEOTIDE SEQUENCE [LARGE SCALE GENOMIC DNA]</scope>
</reference>
<dbReference type="AlphaFoldDB" id="A0A4Y2BWD2"/>
<evidence type="ECO:0000313" key="2">
    <source>
        <dbReference type="Proteomes" id="UP000499080"/>
    </source>
</evidence>